<keyword evidence="11 12" id="KW-0407">Ion channel</keyword>
<dbReference type="AlphaFoldDB" id="A0A9P0N7M0"/>
<evidence type="ECO:0000256" key="6">
    <source>
        <dbReference type="ARBA" id="ARBA00022989"/>
    </source>
</evidence>
<keyword evidence="10 12" id="KW-0739">Sodium transport</keyword>
<evidence type="ECO:0000256" key="5">
    <source>
        <dbReference type="ARBA" id="ARBA00022692"/>
    </source>
</evidence>
<reference evidence="14" key="1">
    <citation type="submission" date="2022-02" db="EMBL/GenBank/DDBJ databases">
        <authorList>
            <person name="King R."/>
        </authorList>
    </citation>
    <scope>NUCLEOTIDE SEQUENCE</scope>
</reference>
<gene>
    <name evidence="14" type="ORF">APHIGO_LOCUS100</name>
</gene>
<comment type="subcellular location">
    <subcellularLocation>
        <location evidence="1">Membrane</location>
        <topology evidence="1">Multi-pass membrane protein</topology>
    </subcellularLocation>
</comment>
<evidence type="ECO:0000256" key="12">
    <source>
        <dbReference type="RuleBase" id="RU000679"/>
    </source>
</evidence>
<evidence type="ECO:0000256" key="3">
    <source>
        <dbReference type="ARBA" id="ARBA00022448"/>
    </source>
</evidence>
<evidence type="ECO:0000256" key="2">
    <source>
        <dbReference type="ARBA" id="ARBA00007193"/>
    </source>
</evidence>
<evidence type="ECO:0000256" key="1">
    <source>
        <dbReference type="ARBA" id="ARBA00004141"/>
    </source>
</evidence>
<evidence type="ECO:0000256" key="9">
    <source>
        <dbReference type="ARBA" id="ARBA00023136"/>
    </source>
</evidence>
<keyword evidence="4 12" id="KW-0894">Sodium channel</keyword>
<keyword evidence="8 12" id="KW-0406">Ion transport</keyword>
<keyword evidence="6 13" id="KW-1133">Transmembrane helix</keyword>
<comment type="similarity">
    <text evidence="2 12">Belongs to the amiloride-sensitive sodium channel (TC 1.A.6) family.</text>
</comment>
<keyword evidence="3 12" id="KW-0813">Transport</keyword>
<evidence type="ECO:0000313" key="15">
    <source>
        <dbReference type="Proteomes" id="UP001154329"/>
    </source>
</evidence>
<evidence type="ECO:0000256" key="10">
    <source>
        <dbReference type="ARBA" id="ARBA00023201"/>
    </source>
</evidence>
<dbReference type="GO" id="GO:0005272">
    <property type="term" value="F:sodium channel activity"/>
    <property type="evidence" value="ECO:0007669"/>
    <property type="project" value="UniProtKB-KW"/>
</dbReference>
<keyword evidence="5 12" id="KW-0812">Transmembrane</keyword>
<name>A0A9P0N7M0_APHGO</name>
<evidence type="ECO:0000256" key="8">
    <source>
        <dbReference type="ARBA" id="ARBA00023065"/>
    </source>
</evidence>
<dbReference type="InterPro" id="IPR001873">
    <property type="entry name" value="ENaC"/>
</dbReference>
<protein>
    <submittedName>
        <fullName evidence="14">Uncharacterized protein</fullName>
    </submittedName>
</protein>
<evidence type="ECO:0000256" key="4">
    <source>
        <dbReference type="ARBA" id="ARBA00022461"/>
    </source>
</evidence>
<keyword evidence="15" id="KW-1185">Reference proteome</keyword>
<accession>A0A9P0N7M0</accession>
<organism evidence="14 15">
    <name type="scientific">Aphis gossypii</name>
    <name type="common">Cotton aphid</name>
    <dbReference type="NCBI Taxonomy" id="80765"/>
    <lineage>
        <taxon>Eukaryota</taxon>
        <taxon>Metazoa</taxon>
        <taxon>Ecdysozoa</taxon>
        <taxon>Arthropoda</taxon>
        <taxon>Hexapoda</taxon>
        <taxon>Insecta</taxon>
        <taxon>Pterygota</taxon>
        <taxon>Neoptera</taxon>
        <taxon>Paraneoptera</taxon>
        <taxon>Hemiptera</taxon>
        <taxon>Sternorrhyncha</taxon>
        <taxon>Aphidomorpha</taxon>
        <taxon>Aphidoidea</taxon>
        <taxon>Aphididae</taxon>
        <taxon>Aphidini</taxon>
        <taxon>Aphis</taxon>
        <taxon>Aphis</taxon>
    </lineage>
</organism>
<evidence type="ECO:0000256" key="7">
    <source>
        <dbReference type="ARBA" id="ARBA00023053"/>
    </source>
</evidence>
<reference evidence="14" key="2">
    <citation type="submission" date="2022-10" db="EMBL/GenBank/DDBJ databases">
        <authorList>
            <consortium name="ENA_rothamsted_submissions"/>
            <consortium name="culmorum"/>
            <person name="King R."/>
        </authorList>
    </citation>
    <scope>NUCLEOTIDE SEQUENCE</scope>
</reference>
<evidence type="ECO:0000313" key="14">
    <source>
        <dbReference type="EMBL" id="CAH1707662.1"/>
    </source>
</evidence>
<dbReference type="Pfam" id="PF00858">
    <property type="entry name" value="ASC"/>
    <property type="match status" value="1"/>
</dbReference>
<dbReference type="GO" id="GO:0016020">
    <property type="term" value="C:membrane"/>
    <property type="evidence" value="ECO:0007669"/>
    <property type="project" value="UniProtKB-SubCell"/>
</dbReference>
<dbReference type="EMBL" id="OU899034">
    <property type="protein sequence ID" value="CAH1707662.1"/>
    <property type="molecule type" value="Genomic_DNA"/>
</dbReference>
<feature type="transmembrane region" description="Helical" evidence="13">
    <location>
        <begin position="41"/>
        <end position="61"/>
    </location>
</feature>
<evidence type="ECO:0000256" key="13">
    <source>
        <dbReference type="SAM" id="Phobius"/>
    </source>
</evidence>
<keyword evidence="9 13" id="KW-0472">Membrane</keyword>
<sequence length="172" mass="20121">MDRRRKPKKELKDFGREYFLNISVNALKHIIRAKNVGERRFWLVMFTIALFGTGFCVLEVWKVYESSFTKTIILSTSYSYAQTPFPSVTICEPSRVYGPAIKTLYNNSLDRPGSYDEAVFKIMASLATIRLPLFEDFIEIKNFEKHYGELNKLNISDMLLKVTLFYNKLYII</sequence>
<keyword evidence="7" id="KW-0915">Sodium</keyword>
<proteinExistence type="inferred from homology"/>
<evidence type="ECO:0000256" key="11">
    <source>
        <dbReference type="ARBA" id="ARBA00023303"/>
    </source>
</evidence>
<dbReference type="Proteomes" id="UP001154329">
    <property type="component" value="Chromosome 1"/>
</dbReference>